<feature type="signal peptide" evidence="10">
    <location>
        <begin position="1"/>
        <end position="28"/>
    </location>
</feature>
<dbReference type="GO" id="GO:0004252">
    <property type="term" value="F:serine-type endopeptidase activity"/>
    <property type="evidence" value="ECO:0007669"/>
    <property type="project" value="UniProtKB-UniRule"/>
</dbReference>
<evidence type="ECO:0000313" key="13">
    <source>
        <dbReference type="EMBL" id="RDC44651.1"/>
    </source>
</evidence>
<feature type="compositionally biased region" description="Polar residues" evidence="9">
    <location>
        <begin position="77"/>
        <end position="86"/>
    </location>
</feature>
<dbReference type="InterPro" id="IPR000209">
    <property type="entry name" value="Peptidase_S8/S53_dom"/>
</dbReference>
<dbReference type="PROSITE" id="PS00137">
    <property type="entry name" value="SUBTILASE_HIS"/>
    <property type="match status" value="1"/>
</dbReference>
<dbReference type="Pfam" id="PF22148">
    <property type="entry name" value="Fervidolysin_NPro-like"/>
    <property type="match status" value="1"/>
</dbReference>
<dbReference type="Pfam" id="PF19127">
    <property type="entry name" value="Choline_bind_3"/>
    <property type="match status" value="2"/>
</dbReference>
<evidence type="ECO:0000259" key="11">
    <source>
        <dbReference type="Pfam" id="PF00082"/>
    </source>
</evidence>
<organism evidence="13 14">
    <name type="scientific">Adlercreutzia equolifaciens subsp. celatus</name>
    <dbReference type="NCBI Taxonomy" id="394340"/>
    <lineage>
        <taxon>Bacteria</taxon>
        <taxon>Bacillati</taxon>
        <taxon>Actinomycetota</taxon>
        <taxon>Coriobacteriia</taxon>
        <taxon>Eggerthellales</taxon>
        <taxon>Eggerthellaceae</taxon>
        <taxon>Adlercreutzia</taxon>
    </lineage>
</organism>
<proteinExistence type="inferred from homology"/>
<feature type="repeat" description="Cell wall-binding" evidence="7">
    <location>
        <begin position="1013"/>
        <end position="1032"/>
    </location>
</feature>
<dbReference type="Pfam" id="PF01473">
    <property type="entry name" value="Choline_bind_1"/>
    <property type="match status" value="3"/>
</dbReference>
<evidence type="ECO:0000256" key="3">
    <source>
        <dbReference type="ARBA" id="ARBA00022737"/>
    </source>
</evidence>
<evidence type="ECO:0000256" key="8">
    <source>
        <dbReference type="PROSITE-ProRule" id="PRU01240"/>
    </source>
</evidence>
<evidence type="ECO:0000256" key="7">
    <source>
        <dbReference type="PROSITE-ProRule" id="PRU00591"/>
    </source>
</evidence>
<dbReference type="InterPro" id="IPR015500">
    <property type="entry name" value="Peptidase_S8_subtilisin-rel"/>
</dbReference>
<evidence type="ECO:0000256" key="5">
    <source>
        <dbReference type="ARBA" id="ARBA00022825"/>
    </source>
</evidence>
<dbReference type="PRINTS" id="PR00723">
    <property type="entry name" value="SUBTILISIN"/>
</dbReference>
<dbReference type="EMBL" id="PPUT01000013">
    <property type="protein sequence ID" value="RDC44651.1"/>
    <property type="molecule type" value="Genomic_DNA"/>
</dbReference>
<dbReference type="InterPro" id="IPR054399">
    <property type="entry name" value="Fervidolysin-like_N_prodom"/>
</dbReference>
<accession>A0A369P189</accession>
<dbReference type="InterPro" id="IPR022398">
    <property type="entry name" value="Peptidase_S8_His-AS"/>
</dbReference>
<feature type="region of interest" description="Disordered" evidence="9">
    <location>
        <begin position="75"/>
        <end position="120"/>
    </location>
</feature>
<dbReference type="Gene3D" id="2.10.270.10">
    <property type="entry name" value="Cholin Binding"/>
    <property type="match status" value="3"/>
</dbReference>
<comment type="caution">
    <text evidence="13">The sequence shown here is derived from an EMBL/GenBank/DDBJ whole genome shotgun (WGS) entry which is preliminary data.</text>
</comment>
<evidence type="ECO:0000256" key="9">
    <source>
        <dbReference type="SAM" id="MobiDB-lite"/>
    </source>
</evidence>
<dbReference type="PANTHER" id="PTHR43806">
    <property type="entry name" value="PEPTIDASE S8"/>
    <property type="match status" value="1"/>
</dbReference>
<dbReference type="SUPFAM" id="SSF52743">
    <property type="entry name" value="Subtilisin-like"/>
    <property type="match status" value="1"/>
</dbReference>
<feature type="domain" description="Peptidase S8/S53" evidence="11">
    <location>
        <begin position="265"/>
        <end position="574"/>
    </location>
</feature>
<dbReference type="PANTHER" id="PTHR43806:SF11">
    <property type="entry name" value="CEREVISIN-RELATED"/>
    <property type="match status" value="1"/>
</dbReference>
<feature type="active site" description="Charge relay system" evidence="6 8">
    <location>
        <position position="326"/>
    </location>
</feature>
<dbReference type="InterPro" id="IPR036852">
    <property type="entry name" value="Peptidase_S8/S53_dom_sf"/>
</dbReference>
<feature type="chain" id="PRO_5016745344" evidence="10">
    <location>
        <begin position="29"/>
        <end position="1090"/>
    </location>
</feature>
<evidence type="ECO:0000256" key="4">
    <source>
        <dbReference type="ARBA" id="ARBA00022801"/>
    </source>
</evidence>
<dbReference type="Proteomes" id="UP000253805">
    <property type="component" value="Unassembled WGS sequence"/>
</dbReference>
<feature type="repeat" description="Cell wall-binding" evidence="7">
    <location>
        <begin position="949"/>
        <end position="968"/>
    </location>
</feature>
<evidence type="ECO:0000256" key="10">
    <source>
        <dbReference type="SAM" id="SignalP"/>
    </source>
</evidence>
<name>A0A369P189_9ACTN</name>
<evidence type="ECO:0000256" key="1">
    <source>
        <dbReference type="ARBA" id="ARBA00011073"/>
    </source>
</evidence>
<dbReference type="Gene3D" id="2.10.270.20">
    <property type="match status" value="1"/>
</dbReference>
<comment type="similarity">
    <text evidence="1 8">Belongs to the peptidase S8 family.</text>
</comment>
<feature type="active site" description="Charge relay system" evidence="6 8">
    <location>
        <position position="526"/>
    </location>
</feature>
<keyword evidence="4 8" id="KW-0378">Hydrolase</keyword>
<keyword evidence="2 8" id="KW-0645">Protease</keyword>
<dbReference type="PROSITE" id="PS00138">
    <property type="entry name" value="SUBTILASE_SER"/>
    <property type="match status" value="1"/>
</dbReference>
<sequence length="1090" mass="114734">MKNADFRKWQKALGATLSVLLAFTLAWASPMGGGFGQAAALGVVAADAVPMSDGAAAGDEQAAGETGLDAAAELGTSGASDASASEQVAADAGRVEPEVEESSAEPASGAEAVLAQADADEAQRAAEERATDVDELGYVPGEIVVIYEEDASVLEQADVAAAIGTEGEPEPAPFDSGDAAVVDIADEITVGTAADAAAAEDAVKYAFPNYVAKSFDEPAASAQSSSASPLATGDELASQQWYLSAVKAPEAWSLLAASGRSAEPVRVAVLDTGASISHSDLQGPLDMSRSGEVVWADMKTGKVSFKPLRGDGYLNGTNEMPFYSTHGTHVAGIIAAKAGNGGVLGVASGGSTALANKIVSIAAIDIFSCIGENNDGTKFSSATVLDILYGLAKARDMGCSVVNMSLGFYTDDEKCIAALNEKTSELDEQGVVQVCAAGNDHTAAKSYPAACDATLSVISLSKRGAIPSNSSTYSMKAWESADGYMRSWFSNYGDWCDIAAPGESIYSTGVLEGTLKNGYLIMSGTSMASPVVAAAAALVQAADPDLSAAEVKDVLCRTAADLHTAGKDGESGWGLVNAEAAVKAALPPSQSEVPGVEPDVPEEEPPASLANAKLAIPSLTYTGKVQTPAVSVTLGGATLVQGRDYRATISPATVKAVGTYSVTVEGVGVYRGTLRGSFKVNAADISSAQIQAIGSQNHTGKAVTPQPKVTWQGVTLAAGTDYTVSYANNVNAGTAKMAISGKGNFTGTKSVNFSIVKVDRNVWKTVGGKTYYYGADGQPVKWSQKIGGHWYYFNGSGVMQRGWITWNADGLKSYFDGNGRALTDWQKLSGKWYYFDPATGKSLRWGQKIGGNFFYFNGASVMQEGWVAWPDDTRSYFAYGSGRAKTGWQKLDGKWYYFDPATGRTLRWGQKIGGNFFYFNGRSQMQEGWVTWAADDSKSYFAYGSGRAKTGWQKLDGKWYYFDPSTGRTLRWGQKIGGNFFYFNGRSQMQEGWVTWAADGSKSYFAYGSGRAKTGWQTIGGQRYYFDPDTYKTTGAVGKSVTGSTRTVYITNTGEKYHAAGCRYLSQSKIAIQQKNAIAQGYGPCSVCKP</sequence>
<evidence type="ECO:0000259" key="12">
    <source>
        <dbReference type="Pfam" id="PF22148"/>
    </source>
</evidence>
<feature type="compositionally biased region" description="Low complexity" evidence="9">
    <location>
        <begin position="104"/>
        <end position="117"/>
    </location>
</feature>
<keyword evidence="3" id="KW-0677">Repeat</keyword>
<dbReference type="InterPro" id="IPR018337">
    <property type="entry name" value="Cell_wall/Cho-bd_repeat"/>
</dbReference>
<keyword evidence="10" id="KW-0732">Signal</keyword>
<dbReference type="AlphaFoldDB" id="A0A369P189"/>
<dbReference type="SUPFAM" id="SSF69360">
    <property type="entry name" value="Cell wall binding repeat"/>
    <property type="match status" value="2"/>
</dbReference>
<keyword evidence="5 8" id="KW-0720">Serine protease</keyword>
<feature type="active site" description="Charge relay system" evidence="6 8">
    <location>
        <position position="271"/>
    </location>
</feature>
<dbReference type="RefSeq" id="WP_114548996.1">
    <property type="nucleotide sequence ID" value="NZ_PPUT01000013.1"/>
</dbReference>
<dbReference type="PROSITE" id="PS51892">
    <property type="entry name" value="SUBTILASE"/>
    <property type="match status" value="1"/>
</dbReference>
<dbReference type="GO" id="GO:0006508">
    <property type="term" value="P:proteolysis"/>
    <property type="evidence" value="ECO:0007669"/>
    <property type="project" value="UniProtKB-KW"/>
</dbReference>
<reference evidence="13 14" key="1">
    <citation type="journal article" date="2018" name="Elife">
        <title>Discovery and characterization of a prevalent human gut bacterial enzyme sufficient for the inactivation of a family of plant toxins.</title>
        <authorList>
            <person name="Koppel N."/>
            <person name="Bisanz J.E."/>
            <person name="Pandelia M.E."/>
            <person name="Turnbaugh P.J."/>
            <person name="Balskus E.P."/>
        </authorList>
    </citation>
    <scope>NUCLEOTIDE SEQUENCE [LARGE SCALE GENOMIC DNA]</scope>
    <source>
        <strain evidence="13 14">OB21 GAM 11</strain>
    </source>
</reference>
<dbReference type="Pfam" id="PF00082">
    <property type="entry name" value="Peptidase_S8"/>
    <property type="match status" value="1"/>
</dbReference>
<dbReference type="Gene3D" id="3.40.50.200">
    <property type="entry name" value="Peptidase S8/S53 domain"/>
    <property type="match status" value="1"/>
</dbReference>
<protein>
    <submittedName>
        <fullName evidence="13">Uncharacterized protein</fullName>
    </submittedName>
</protein>
<dbReference type="InterPro" id="IPR023828">
    <property type="entry name" value="Peptidase_S8_Ser-AS"/>
</dbReference>
<evidence type="ECO:0000313" key="14">
    <source>
        <dbReference type="Proteomes" id="UP000253805"/>
    </source>
</evidence>
<feature type="repeat" description="Cell wall-binding" evidence="7">
    <location>
        <begin position="885"/>
        <end position="904"/>
    </location>
</feature>
<dbReference type="PROSITE" id="PS51170">
    <property type="entry name" value="CW"/>
    <property type="match status" value="3"/>
</dbReference>
<evidence type="ECO:0000256" key="6">
    <source>
        <dbReference type="PIRSR" id="PIRSR615500-1"/>
    </source>
</evidence>
<evidence type="ECO:0000256" key="2">
    <source>
        <dbReference type="ARBA" id="ARBA00022670"/>
    </source>
</evidence>
<dbReference type="InterPro" id="IPR050131">
    <property type="entry name" value="Peptidase_S8_subtilisin-like"/>
</dbReference>
<gene>
    <name evidence="13" type="ORF">C1850_06100</name>
</gene>
<feature type="domain" description="Fervidolysin-like N-terminal prodomain" evidence="12">
    <location>
        <begin position="127"/>
        <end position="209"/>
    </location>
</feature>